<evidence type="ECO:0000313" key="7">
    <source>
        <dbReference type="EMBL" id="SEE92047.1"/>
    </source>
</evidence>
<protein>
    <submittedName>
        <fullName evidence="7">Methylamine utilisation protein MauE</fullName>
    </submittedName>
</protein>
<evidence type="ECO:0000256" key="2">
    <source>
        <dbReference type="ARBA" id="ARBA00022692"/>
    </source>
</evidence>
<dbReference type="GO" id="GO:0030416">
    <property type="term" value="P:methylamine metabolic process"/>
    <property type="evidence" value="ECO:0007669"/>
    <property type="project" value="InterPro"/>
</dbReference>
<sequence>MKTFKIINRKTSRELFSFLLITLWIYAAVEKLIQLETFRIRLSQFPFISEYAELLAWLVPGVEIMIALLFFFPRLKDEAYLASFSLLLIFTVYIIAVLNLSDSIPCSCNGVLPSLSWKEHILFNGGFLILALAGLVMSPQQRKYDQ</sequence>
<dbReference type="UniPathway" id="UPA00895"/>
<evidence type="ECO:0000256" key="4">
    <source>
        <dbReference type="ARBA" id="ARBA00023136"/>
    </source>
</evidence>
<proteinExistence type="predicted"/>
<dbReference type="Pfam" id="PF07291">
    <property type="entry name" value="MauE"/>
    <property type="match status" value="1"/>
</dbReference>
<feature type="domain" description="Methylamine utilisation protein MauE" evidence="6">
    <location>
        <begin position="15"/>
        <end position="136"/>
    </location>
</feature>
<dbReference type="STRING" id="390640.SAMN04488034_10367"/>
<gene>
    <name evidence="7" type="ORF">SAMN04488034_10367</name>
</gene>
<accession>A0A1H5MTG5</accession>
<evidence type="ECO:0000259" key="6">
    <source>
        <dbReference type="Pfam" id="PF07291"/>
    </source>
</evidence>
<comment type="subcellular location">
    <subcellularLocation>
        <location evidence="1">Membrane</location>
        <topology evidence="1">Multi-pass membrane protein</topology>
    </subcellularLocation>
</comment>
<feature type="transmembrane region" description="Helical" evidence="5">
    <location>
        <begin position="121"/>
        <end position="138"/>
    </location>
</feature>
<keyword evidence="8" id="KW-1185">Reference proteome</keyword>
<evidence type="ECO:0000256" key="1">
    <source>
        <dbReference type="ARBA" id="ARBA00004141"/>
    </source>
</evidence>
<dbReference type="EMBL" id="FNUG01000003">
    <property type="protein sequence ID" value="SEE92047.1"/>
    <property type="molecule type" value="Genomic_DNA"/>
</dbReference>
<reference evidence="7 8" key="1">
    <citation type="submission" date="2016-10" db="EMBL/GenBank/DDBJ databases">
        <authorList>
            <person name="de Groot N.N."/>
        </authorList>
    </citation>
    <scope>NUCLEOTIDE SEQUENCE [LARGE SCALE GENOMIC DNA]</scope>
    <source>
        <strain evidence="7 8">DSM 23553</strain>
    </source>
</reference>
<feature type="transmembrane region" description="Helical" evidence="5">
    <location>
        <begin position="51"/>
        <end position="72"/>
    </location>
</feature>
<name>A0A1H5MTG5_9FLAO</name>
<dbReference type="AlphaFoldDB" id="A0A1H5MTG5"/>
<dbReference type="GO" id="GO:0016020">
    <property type="term" value="C:membrane"/>
    <property type="evidence" value="ECO:0007669"/>
    <property type="project" value="UniProtKB-SubCell"/>
</dbReference>
<keyword evidence="3 5" id="KW-1133">Transmembrane helix</keyword>
<keyword evidence="2 5" id="KW-0812">Transmembrane</keyword>
<evidence type="ECO:0000256" key="5">
    <source>
        <dbReference type="SAM" id="Phobius"/>
    </source>
</evidence>
<evidence type="ECO:0000256" key="3">
    <source>
        <dbReference type="ARBA" id="ARBA00022989"/>
    </source>
</evidence>
<feature type="transmembrane region" description="Helical" evidence="5">
    <location>
        <begin position="79"/>
        <end position="101"/>
    </location>
</feature>
<evidence type="ECO:0000313" key="8">
    <source>
        <dbReference type="Proteomes" id="UP000199448"/>
    </source>
</evidence>
<organism evidence="7 8">
    <name type="scientific">Salinimicrobium catena</name>
    <dbReference type="NCBI Taxonomy" id="390640"/>
    <lineage>
        <taxon>Bacteria</taxon>
        <taxon>Pseudomonadati</taxon>
        <taxon>Bacteroidota</taxon>
        <taxon>Flavobacteriia</taxon>
        <taxon>Flavobacteriales</taxon>
        <taxon>Flavobacteriaceae</taxon>
        <taxon>Salinimicrobium</taxon>
    </lineage>
</organism>
<dbReference type="InterPro" id="IPR009908">
    <property type="entry name" value="Methylamine_util_MauE"/>
</dbReference>
<keyword evidence="4 5" id="KW-0472">Membrane</keyword>
<dbReference type="Proteomes" id="UP000199448">
    <property type="component" value="Unassembled WGS sequence"/>
</dbReference>